<evidence type="ECO:0000313" key="8">
    <source>
        <dbReference type="Proteomes" id="UP001152836"/>
    </source>
</evidence>
<comment type="similarity">
    <text evidence="2">Belongs to the MS4A family.</text>
</comment>
<evidence type="ECO:0000256" key="5">
    <source>
        <dbReference type="ARBA" id="ARBA00023136"/>
    </source>
</evidence>
<feature type="transmembrane region" description="Helical" evidence="6">
    <location>
        <begin position="47"/>
        <end position="67"/>
    </location>
</feature>
<evidence type="ECO:0000256" key="3">
    <source>
        <dbReference type="ARBA" id="ARBA00022692"/>
    </source>
</evidence>
<evidence type="ECO:0000256" key="4">
    <source>
        <dbReference type="ARBA" id="ARBA00022989"/>
    </source>
</evidence>
<evidence type="ECO:0000256" key="6">
    <source>
        <dbReference type="SAM" id="Phobius"/>
    </source>
</evidence>
<reference evidence="7" key="1">
    <citation type="submission" date="2022-06" db="EMBL/GenBank/DDBJ databases">
        <authorList>
            <person name="Andreotti S."/>
            <person name="Wyler E."/>
        </authorList>
    </citation>
    <scope>NUCLEOTIDE SEQUENCE</scope>
</reference>
<dbReference type="GO" id="GO:0005886">
    <property type="term" value="C:plasma membrane"/>
    <property type="evidence" value="ECO:0007669"/>
    <property type="project" value="TreeGrafter"/>
</dbReference>
<dbReference type="InterPro" id="IPR030417">
    <property type="entry name" value="MS4A"/>
</dbReference>
<feature type="transmembrane region" description="Helical" evidence="6">
    <location>
        <begin position="87"/>
        <end position="105"/>
    </location>
</feature>
<keyword evidence="5 6" id="KW-0472">Membrane</keyword>
<proteinExistence type="inferred from homology"/>
<dbReference type="AlphaFoldDB" id="A0AAU9YTB5"/>
<dbReference type="GO" id="GO:0007166">
    <property type="term" value="P:cell surface receptor signaling pathway"/>
    <property type="evidence" value="ECO:0007669"/>
    <property type="project" value="TreeGrafter"/>
</dbReference>
<protein>
    <submittedName>
        <fullName evidence="7">Ms4a6d protein</fullName>
    </submittedName>
</protein>
<evidence type="ECO:0000313" key="7">
    <source>
        <dbReference type="EMBL" id="CAH6777006.1"/>
    </source>
</evidence>
<evidence type="ECO:0000256" key="1">
    <source>
        <dbReference type="ARBA" id="ARBA00004141"/>
    </source>
</evidence>
<keyword evidence="3 6" id="KW-0812">Transmembrane</keyword>
<dbReference type="GO" id="GO:0005802">
    <property type="term" value="C:trans-Golgi network"/>
    <property type="evidence" value="ECO:0007669"/>
    <property type="project" value="TreeGrafter"/>
</dbReference>
<comment type="caution">
    <text evidence="7">The sequence shown here is derived from an EMBL/GenBank/DDBJ whole genome shotgun (WGS) entry which is preliminary data.</text>
</comment>
<name>A0AAU9YTB5_PHORO</name>
<feature type="transmembrane region" description="Helical" evidence="6">
    <location>
        <begin position="187"/>
        <end position="209"/>
    </location>
</feature>
<gene>
    <name evidence="7" type="primary">Ms4a6d</name>
    <name evidence="7" type="ORF">PHOROB_LOCUS988</name>
</gene>
<keyword evidence="8" id="KW-1185">Reference proteome</keyword>
<dbReference type="InterPro" id="IPR007237">
    <property type="entry name" value="CD20-like"/>
</dbReference>
<comment type="subcellular location">
    <subcellularLocation>
        <location evidence="1">Membrane</location>
        <topology evidence="1">Multi-pass membrane protein</topology>
    </subcellularLocation>
</comment>
<dbReference type="EMBL" id="CALSGD010000220">
    <property type="protein sequence ID" value="CAH6777006.1"/>
    <property type="molecule type" value="Genomic_DNA"/>
</dbReference>
<sequence>MIPQVVTNETDTVISTNEIKFPQTDNPQPVHQRQGSLQKHLRAEVKVMAAIQVMCGVMVLCLGIILASAPNTPHFTPVFSVLLKSGYPFVGSLFFVVSGILSVITEKKTTKPLVHRSLALSILSALFALTGIIILSTNLASLDSALQQCKLMAIPQPATTTSYYHYLRPNLSDKNCFKVKATLTGTFSLMLICTVLELGLAVITAIVWWNQGHSDFSGNVIFLSRDSKKKCSVSSESLCNPEYGKVLTS</sequence>
<dbReference type="PANTHER" id="PTHR23320">
    <property type="entry name" value="MEMBRANE-SPANNING 4-DOMAINS SUBFAMILY A MS4A -RELATED"/>
    <property type="match status" value="1"/>
</dbReference>
<organism evidence="7 8">
    <name type="scientific">Phodopus roborovskii</name>
    <name type="common">Roborovski's desert hamster</name>
    <name type="synonym">Cricetulus roborovskii</name>
    <dbReference type="NCBI Taxonomy" id="109678"/>
    <lineage>
        <taxon>Eukaryota</taxon>
        <taxon>Metazoa</taxon>
        <taxon>Chordata</taxon>
        <taxon>Craniata</taxon>
        <taxon>Vertebrata</taxon>
        <taxon>Euteleostomi</taxon>
        <taxon>Mammalia</taxon>
        <taxon>Eutheria</taxon>
        <taxon>Euarchontoglires</taxon>
        <taxon>Glires</taxon>
        <taxon>Rodentia</taxon>
        <taxon>Myomorpha</taxon>
        <taxon>Muroidea</taxon>
        <taxon>Cricetidae</taxon>
        <taxon>Cricetinae</taxon>
        <taxon>Phodopus</taxon>
    </lineage>
</organism>
<accession>A0AAU9YTB5</accession>
<dbReference type="Proteomes" id="UP001152836">
    <property type="component" value="Unassembled WGS sequence"/>
</dbReference>
<evidence type="ECO:0000256" key="2">
    <source>
        <dbReference type="ARBA" id="ARBA00009565"/>
    </source>
</evidence>
<dbReference type="Pfam" id="PF04103">
    <property type="entry name" value="CD20"/>
    <property type="match status" value="1"/>
</dbReference>
<dbReference type="PANTHER" id="PTHR23320:SF135">
    <property type="entry name" value="MEMBRANE-SPANNING 4-DOMAINS SUBFAMILY A MEMBER 6A"/>
    <property type="match status" value="1"/>
</dbReference>
<feature type="transmembrane region" description="Helical" evidence="6">
    <location>
        <begin position="117"/>
        <end position="136"/>
    </location>
</feature>
<keyword evidence="4 6" id="KW-1133">Transmembrane helix</keyword>